<evidence type="ECO:0000313" key="2">
    <source>
        <dbReference type="EMBL" id="SIT74271.1"/>
    </source>
</evidence>
<dbReference type="AlphaFoldDB" id="A0A1R3W8E6"/>
<sequence>MKPGQDTHDPKGLIREAYRIPGITSAQCRTIFMDWALGLPEAQEPRASLRALLARHGDGAPDHPMTQVLRDGLGGSIAPRRRGGWRARREP</sequence>
<evidence type="ECO:0000313" key="3">
    <source>
        <dbReference type="Proteomes" id="UP000192455"/>
    </source>
</evidence>
<dbReference type="RefSeq" id="WP_076646334.1">
    <property type="nucleotide sequence ID" value="NZ_FTPS01000001.1"/>
</dbReference>
<dbReference type="STRING" id="515897.SAMN05421849_0128"/>
<organism evidence="2 3">
    <name type="scientific">Pontibaca methylaminivorans</name>
    <dbReference type="NCBI Taxonomy" id="515897"/>
    <lineage>
        <taxon>Bacteria</taxon>
        <taxon>Pseudomonadati</taxon>
        <taxon>Pseudomonadota</taxon>
        <taxon>Alphaproteobacteria</taxon>
        <taxon>Rhodobacterales</taxon>
        <taxon>Roseobacteraceae</taxon>
        <taxon>Pontibaca</taxon>
    </lineage>
</organism>
<accession>A0A1R3W8E6</accession>
<proteinExistence type="predicted"/>
<evidence type="ECO:0000256" key="1">
    <source>
        <dbReference type="SAM" id="MobiDB-lite"/>
    </source>
</evidence>
<feature type="compositionally biased region" description="Basic residues" evidence="1">
    <location>
        <begin position="79"/>
        <end position="91"/>
    </location>
</feature>
<name>A0A1R3W8E6_9RHOB</name>
<dbReference type="OrthoDB" id="7778431at2"/>
<reference evidence="2 3" key="1">
    <citation type="submission" date="2017-01" db="EMBL/GenBank/DDBJ databases">
        <authorList>
            <person name="Mah S.A."/>
            <person name="Swanson W.J."/>
            <person name="Moy G.W."/>
            <person name="Vacquier V.D."/>
        </authorList>
    </citation>
    <scope>NUCLEOTIDE SEQUENCE [LARGE SCALE GENOMIC DNA]</scope>
    <source>
        <strain evidence="2 3">DSM 21219</strain>
    </source>
</reference>
<keyword evidence="3" id="KW-1185">Reference proteome</keyword>
<dbReference type="Proteomes" id="UP000192455">
    <property type="component" value="Unassembled WGS sequence"/>
</dbReference>
<feature type="region of interest" description="Disordered" evidence="1">
    <location>
        <begin position="58"/>
        <end position="91"/>
    </location>
</feature>
<gene>
    <name evidence="2" type="ORF">SAMN05421849_0128</name>
</gene>
<dbReference type="EMBL" id="FTPS01000001">
    <property type="protein sequence ID" value="SIT74271.1"/>
    <property type="molecule type" value="Genomic_DNA"/>
</dbReference>
<protein>
    <submittedName>
        <fullName evidence="2">Uncharacterized protein</fullName>
    </submittedName>
</protein>